<dbReference type="OrthoDB" id="6624170at2759"/>
<feature type="domain" description="RH1" evidence="2">
    <location>
        <begin position="1"/>
        <end position="83"/>
    </location>
</feature>
<evidence type="ECO:0000256" key="1">
    <source>
        <dbReference type="SAM" id="Coils"/>
    </source>
</evidence>
<dbReference type="Pfam" id="PF09744">
    <property type="entry name" value="RH1"/>
    <property type="match status" value="1"/>
</dbReference>
<evidence type="ECO:0000313" key="3">
    <source>
        <dbReference type="EMBL" id="RZF36616.1"/>
    </source>
</evidence>
<dbReference type="InParanoid" id="A0A482WTJ8"/>
<gene>
    <name evidence="3" type="ORF">LSTR_LSTR007319</name>
</gene>
<dbReference type="Proteomes" id="UP000291343">
    <property type="component" value="Unassembled WGS sequence"/>
</dbReference>
<dbReference type="EMBL" id="QKKF02026138">
    <property type="protein sequence ID" value="RZF36616.1"/>
    <property type="molecule type" value="Genomic_DNA"/>
</dbReference>
<organism evidence="3 4">
    <name type="scientific">Laodelphax striatellus</name>
    <name type="common">Small brown planthopper</name>
    <name type="synonym">Delphax striatella</name>
    <dbReference type="NCBI Taxonomy" id="195883"/>
    <lineage>
        <taxon>Eukaryota</taxon>
        <taxon>Metazoa</taxon>
        <taxon>Ecdysozoa</taxon>
        <taxon>Arthropoda</taxon>
        <taxon>Hexapoda</taxon>
        <taxon>Insecta</taxon>
        <taxon>Pterygota</taxon>
        <taxon>Neoptera</taxon>
        <taxon>Paraneoptera</taxon>
        <taxon>Hemiptera</taxon>
        <taxon>Auchenorrhyncha</taxon>
        <taxon>Fulgoroidea</taxon>
        <taxon>Delphacidae</taxon>
        <taxon>Criomorphinae</taxon>
        <taxon>Laodelphax</taxon>
    </lineage>
</organism>
<evidence type="ECO:0000313" key="4">
    <source>
        <dbReference type="Proteomes" id="UP000291343"/>
    </source>
</evidence>
<name>A0A482WTJ8_LAOST</name>
<comment type="caution">
    <text evidence="3">The sequence shown here is derived from an EMBL/GenBank/DDBJ whole genome shotgun (WGS) entry which is preliminary data.</text>
</comment>
<dbReference type="Gene3D" id="3.40.50.1110">
    <property type="entry name" value="SGNH hydrolase"/>
    <property type="match status" value="1"/>
</dbReference>
<dbReference type="SUPFAM" id="SSF52266">
    <property type="entry name" value="SGNH hydrolase"/>
    <property type="match status" value="1"/>
</dbReference>
<dbReference type="PROSITE" id="PS51776">
    <property type="entry name" value="RH1"/>
    <property type="match status" value="1"/>
</dbReference>
<keyword evidence="4" id="KW-1185">Reference proteome</keyword>
<dbReference type="InterPro" id="IPR036514">
    <property type="entry name" value="SGNH_hydro_sf"/>
</dbReference>
<dbReference type="SMR" id="A0A482WTJ8"/>
<accession>A0A482WTJ8</accession>
<reference evidence="3 4" key="1">
    <citation type="journal article" date="2017" name="Gigascience">
        <title>Genome sequence of the small brown planthopper, Laodelphax striatellus.</title>
        <authorList>
            <person name="Zhu J."/>
            <person name="Jiang F."/>
            <person name="Wang X."/>
            <person name="Yang P."/>
            <person name="Bao Y."/>
            <person name="Zhao W."/>
            <person name="Wang W."/>
            <person name="Lu H."/>
            <person name="Wang Q."/>
            <person name="Cui N."/>
            <person name="Li J."/>
            <person name="Chen X."/>
            <person name="Luo L."/>
            <person name="Yu J."/>
            <person name="Kang L."/>
            <person name="Cui F."/>
        </authorList>
    </citation>
    <scope>NUCLEOTIDE SEQUENCE [LARGE SCALE GENOMIC DNA]</scope>
    <source>
        <strain evidence="3">Lst14</strain>
    </source>
</reference>
<feature type="coiled-coil region" evidence="1">
    <location>
        <begin position="88"/>
        <end position="157"/>
    </location>
</feature>
<evidence type="ECO:0000259" key="2">
    <source>
        <dbReference type="PROSITE" id="PS51776"/>
    </source>
</evidence>
<protein>
    <recommendedName>
        <fullName evidence="2">RH1 domain-containing protein</fullName>
    </recommendedName>
</protein>
<proteinExistence type="predicted"/>
<keyword evidence="1" id="KW-0175">Coiled coil</keyword>
<dbReference type="AlphaFoldDB" id="A0A482WTJ8"/>
<dbReference type="InterPro" id="IPR034743">
    <property type="entry name" value="RH1"/>
</dbReference>
<sequence>MHLSEGLMHEEVIDLAVQIHSALSVITSRHSGDAIVDVVPHLVNALNRLDACLKVNDDLQTSLMEISTENSLLIKKLDDEKQKRTLCFEETLNIEEQAESEINNLRVQVEDLVKTKINLRSELMEKDAIISLLKADCAEMNAELNNLNRKENINREQHIITDDSNFITPKKTIKQRIKSKENHCTVEIDENRFSVLSTNMPTVESTRMTSLLELNQRTNILVCSVPYRYDDPTLNENILNSNSYLSRVVRNYKGGLQLQYRDINDFLERSHFTRHGLHFSRKGKKVLVGHLAGCIEQTLRVCASACSNSSETEVPQRGLDNLKPPKNG</sequence>
<dbReference type="STRING" id="195883.A0A482WTJ8"/>